<evidence type="ECO:0000256" key="1">
    <source>
        <dbReference type="SAM" id="MobiDB-lite"/>
    </source>
</evidence>
<feature type="region of interest" description="Disordered" evidence="1">
    <location>
        <begin position="54"/>
        <end position="100"/>
    </location>
</feature>
<keyword evidence="4" id="KW-1185">Reference proteome</keyword>
<name>A0A482VAP7_ASBVE</name>
<dbReference type="OrthoDB" id="8251545at2759"/>
<feature type="chain" id="PRO_5019732133" evidence="2">
    <location>
        <begin position="18"/>
        <end position="228"/>
    </location>
</feature>
<keyword evidence="2" id="KW-0732">Signal</keyword>
<dbReference type="AlphaFoldDB" id="A0A482VAP7"/>
<feature type="signal peptide" evidence="2">
    <location>
        <begin position="1"/>
        <end position="17"/>
    </location>
</feature>
<evidence type="ECO:0000313" key="4">
    <source>
        <dbReference type="Proteomes" id="UP000292052"/>
    </source>
</evidence>
<dbReference type="Proteomes" id="UP000292052">
    <property type="component" value="Unassembled WGS sequence"/>
</dbReference>
<dbReference type="InterPro" id="IPR031959">
    <property type="entry name" value="DUF4779"/>
</dbReference>
<evidence type="ECO:0000256" key="2">
    <source>
        <dbReference type="SAM" id="SignalP"/>
    </source>
</evidence>
<gene>
    <name evidence="3" type="ORF">BDFB_011171</name>
</gene>
<reference evidence="3 4" key="1">
    <citation type="submission" date="2017-03" db="EMBL/GenBank/DDBJ databases">
        <title>Genome of the blue death feigning beetle - Asbolus verrucosus.</title>
        <authorList>
            <person name="Rider S.D."/>
        </authorList>
    </citation>
    <scope>NUCLEOTIDE SEQUENCE [LARGE SCALE GENOMIC DNA]</scope>
    <source>
        <strain evidence="3">Butters</strain>
        <tissue evidence="3">Head and leg muscle</tissue>
    </source>
</reference>
<protein>
    <submittedName>
        <fullName evidence="3">Uncharacterized protein</fullName>
    </submittedName>
</protein>
<comment type="caution">
    <text evidence="3">The sequence shown here is derived from an EMBL/GenBank/DDBJ whole genome shotgun (WGS) entry which is preliminary data.</text>
</comment>
<feature type="compositionally biased region" description="Basic and acidic residues" evidence="1">
    <location>
        <begin position="54"/>
        <end position="76"/>
    </location>
</feature>
<sequence length="228" mass="25769">MVLRIILLGSTFAAVLSYKLNNLQLGGGKEFQSSQVSTHGEKGDKGYIGHHQVEKGAQGHHDKENHKKEYAEEGGTKKGYNNKDGYYSQQHGGEKGQKGYHFEDEGRYAKGHSTQGHHNIHKLDEYKKDTEFFNEDNDEVFEERHAGYEASKELSLGKQNAGNYNKKVFLDGRYGKAGVLVKGSHYFDDNGHNKVHGSDGYYGNLAEYGKKLGQNEFKNYGYTRFTHH</sequence>
<proteinExistence type="predicted"/>
<accession>A0A482VAP7</accession>
<dbReference type="EMBL" id="QDEB01120867">
    <property type="protein sequence ID" value="RZB40238.1"/>
    <property type="molecule type" value="Genomic_DNA"/>
</dbReference>
<dbReference type="Pfam" id="PF16009">
    <property type="entry name" value="DUF4779"/>
    <property type="match status" value="1"/>
</dbReference>
<organism evidence="3 4">
    <name type="scientific">Asbolus verrucosus</name>
    <name type="common">Desert ironclad beetle</name>
    <dbReference type="NCBI Taxonomy" id="1661398"/>
    <lineage>
        <taxon>Eukaryota</taxon>
        <taxon>Metazoa</taxon>
        <taxon>Ecdysozoa</taxon>
        <taxon>Arthropoda</taxon>
        <taxon>Hexapoda</taxon>
        <taxon>Insecta</taxon>
        <taxon>Pterygota</taxon>
        <taxon>Neoptera</taxon>
        <taxon>Endopterygota</taxon>
        <taxon>Coleoptera</taxon>
        <taxon>Polyphaga</taxon>
        <taxon>Cucujiformia</taxon>
        <taxon>Tenebrionidae</taxon>
        <taxon>Pimeliinae</taxon>
        <taxon>Asbolus</taxon>
    </lineage>
</organism>
<evidence type="ECO:0000313" key="3">
    <source>
        <dbReference type="EMBL" id="RZB40238.1"/>
    </source>
</evidence>